<evidence type="ECO:0000313" key="3">
    <source>
        <dbReference type="Proteomes" id="UP001432322"/>
    </source>
</evidence>
<dbReference type="EMBL" id="BTSY01000003">
    <property type="protein sequence ID" value="GMT17088.1"/>
    <property type="molecule type" value="Genomic_DNA"/>
</dbReference>
<dbReference type="Proteomes" id="UP001432322">
    <property type="component" value="Unassembled WGS sequence"/>
</dbReference>
<feature type="compositionally biased region" description="Basic and acidic residues" evidence="1">
    <location>
        <begin position="331"/>
        <end position="343"/>
    </location>
</feature>
<protein>
    <submittedName>
        <fullName evidence="2">Uncharacterized protein</fullName>
    </submittedName>
</protein>
<name>A0AAV5VCT9_9BILA</name>
<gene>
    <name evidence="2" type="ORF">PFISCL1PPCAC_8385</name>
</gene>
<feature type="compositionally biased region" description="Acidic residues" evidence="1">
    <location>
        <begin position="361"/>
        <end position="400"/>
    </location>
</feature>
<dbReference type="AlphaFoldDB" id="A0AAV5VCT9"/>
<evidence type="ECO:0000256" key="1">
    <source>
        <dbReference type="SAM" id="MobiDB-lite"/>
    </source>
</evidence>
<feature type="non-terminal residue" evidence="2">
    <location>
        <position position="1"/>
    </location>
</feature>
<proteinExistence type="predicted"/>
<comment type="caution">
    <text evidence="2">The sequence shown here is derived from an EMBL/GenBank/DDBJ whole genome shotgun (WGS) entry which is preliminary data.</text>
</comment>
<reference evidence="2" key="1">
    <citation type="submission" date="2023-10" db="EMBL/GenBank/DDBJ databases">
        <title>Genome assembly of Pristionchus species.</title>
        <authorList>
            <person name="Yoshida K."/>
            <person name="Sommer R.J."/>
        </authorList>
    </citation>
    <scope>NUCLEOTIDE SEQUENCE</scope>
    <source>
        <strain evidence="2">RS5133</strain>
    </source>
</reference>
<keyword evidence="3" id="KW-1185">Reference proteome</keyword>
<feature type="region of interest" description="Disordered" evidence="1">
    <location>
        <begin position="299"/>
        <end position="418"/>
    </location>
</feature>
<feature type="region of interest" description="Disordered" evidence="1">
    <location>
        <begin position="240"/>
        <end position="265"/>
    </location>
</feature>
<sequence length="418" mass="48268">EPDATGTPVAQRGIYWQGDPIANWSIAMREAMEEEDAETVEALLSRKLLNDKRIRGYDGAQFPSADRREVQEAMAESVVNIACFHGFEDFDLPAVSELTNAMANYMESLCKDIRLNRRVVKDETGQCSFFYSGIYTLLNTWEYTLKPGRGLRGLVSWYAKTYREPAIRTEISARNWLQQLQQSRNLMELVEGAEEQRTHEEIIEVESAKVVDSGEEVEENVDDDEDKLQDYDELLFGAEYQDAPDEEKKKDDSKSMKMANDEEEVDVGGVEEMAPMHRRIANKILPNEDLELVAGFENELDEEEEEDEEIDDECFSDEEEEPEYSYMQMFADDHKRRNEDARARRTATPARTVRPISGNIIEEEMDMDGDCGEEMEEEEEEEYEEDDEMEPNEVDDEDLELGNRLTPEPLSDEEYYSA</sequence>
<feature type="compositionally biased region" description="Basic and acidic residues" evidence="1">
    <location>
        <begin position="246"/>
        <end position="255"/>
    </location>
</feature>
<accession>A0AAV5VCT9</accession>
<evidence type="ECO:0000313" key="2">
    <source>
        <dbReference type="EMBL" id="GMT17088.1"/>
    </source>
</evidence>
<organism evidence="2 3">
    <name type="scientific">Pristionchus fissidentatus</name>
    <dbReference type="NCBI Taxonomy" id="1538716"/>
    <lineage>
        <taxon>Eukaryota</taxon>
        <taxon>Metazoa</taxon>
        <taxon>Ecdysozoa</taxon>
        <taxon>Nematoda</taxon>
        <taxon>Chromadorea</taxon>
        <taxon>Rhabditida</taxon>
        <taxon>Rhabditina</taxon>
        <taxon>Diplogasteromorpha</taxon>
        <taxon>Diplogasteroidea</taxon>
        <taxon>Neodiplogasteridae</taxon>
        <taxon>Pristionchus</taxon>
    </lineage>
</organism>
<feature type="compositionally biased region" description="Acidic residues" evidence="1">
    <location>
        <begin position="299"/>
        <end position="323"/>
    </location>
</feature>